<dbReference type="InterPro" id="IPR006674">
    <property type="entry name" value="HD_domain"/>
</dbReference>
<evidence type="ECO:0000256" key="2">
    <source>
        <dbReference type="ARBA" id="ARBA00022723"/>
    </source>
</evidence>
<dbReference type="NCBIfam" id="TIGR00488">
    <property type="entry name" value="bis(5'-nucleosyl)-tetraphosphatase (symmetrical) YqeK"/>
    <property type="match status" value="1"/>
</dbReference>
<comment type="caution">
    <text evidence="8">The sequence shown here is derived from an EMBL/GenBank/DDBJ whole genome shotgun (WGS) entry which is preliminary data.</text>
</comment>
<dbReference type="InterPro" id="IPR003607">
    <property type="entry name" value="HD/PDEase_dom"/>
</dbReference>
<dbReference type="Gene3D" id="1.10.3210.10">
    <property type="entry name" value="Hypothetical protein af1432"/>
    <property type="match status" value="1"/>
</dbReference>
<accession>F7NHR8</accession>
<feature type="domain" description="HD" evidence="7">
    <location>
        <begin position="19"/>
        <end position="134"/>
    </location>
</feature>
<sequence>MIEWEEIENNLRKTLSGHRFQHSVGVSVTAEDLAKRFGADPVQARLAGLLHDCARDMSNNHLLQSAETFGIVVDTVLRRVPELLHAPVGAQLVRERYKISDPAVCQAIARHTVGAKDMSVLDMVIYLADCIEPGRDFLGVHELRRLAAVDLWAAMVKAYDQSIIYIIQQGGLVHPATIEGRNALLLGIR</sequence>
<evidence type="ECO:0000259" key="7">
    <source>
        <dbReference type="PROSITE" id="PS51831"/>
    </source>
</evidence>
<dbReference type="InterPro" id="IPR006675">
    <property type="entry name" value="HDIG_dom"/>
</dbReference>
<dbReference type="AlphaFoldDB" id="F7NHR8"/>
<dbReference type="STRING" id="1009370.ALO_08078"/>
<dbReference type="PROSITE" id="PS51831">
    <property type="entry name" value="HD"/>
    <property type="match status" value="1"/>
</dbReference>
<keyword evidence="5" id="KW-0408">Iron</keyword>
<dbReference type="EMBL" id="AFGF01000056">
    <property type="protein sequence ID" value="EGO64443.1"/>
    <property type="molecule type" value="Genomic_DNA"/>
</dbReference>
<dbReference type="NCBIfam" id="TIGR00277">
    <property type="entry name" value="HDIG"/>
    <property type="match status" value="1"/>
</dbReference>
<dbReference type="eggNOG" id="COG1713">
    <property type="taxonomic scope" value="Bacteria"/>
</dbReference>
<dbReference type="RefSeq" id="WP_004573205.1">
    <property type="nucleotide sequence ID" value="NZ_AFGF01000056.1"/>
</dbReference>
<dbReference type="SUPFAM" id="SSF109604">
    <property type="entry name" value="HD-domain/PDEase-like"/>
    <property type="match status" value="1"/>
</dbReference>
<keyword evidence="3" id="KW-0547">Nucleotide-binding</keyword>
<name>F7NHR8_9FIRM</name>
<dbReference type="PANTHER" id="PTHR35795">
    <property type="entry name" value="SLR1885 PROTEIN"/>
    <property type="match status" value="1"/>
</dbReference>
<dbReference type="OrthoDB" id="5295945at2"/>
<dbReference type="CDD" id="cd00077">
    <property type="entry name" value="HDc"/>
    <property type="match status" value="1"/>
</dbReference>
<dbReference type="SMART" id="SM00471">
    <property type="entry name" value="HDc"/>
    <property type="match status" value="1"/>
</dbReference>
<evidence type="ECO:0000256" key="5">
    <source>
        <dbReference type="ARBA" id="ARBA00023004"/>
    </source>
</evidence>
<organism evidence="8 9">
    <name type="scientific">Acetonema longum DSM 6540</name>
    <dbReference type="NCBI Taxonomy" id="1009370"/>
    <lineage>
        <taxon>Bacteria</taxon>
        <taxon>Bacillati</taxon>
        <taxon>Bacillota</taxon>
        <taxon>Negativicutes</taxon>
        <taxon>Acetonemataceae</taxon>
        <taxon>Acetonema</taxon>
    </lineage>
</organism>
<keyword evidence="4 8" id="KW-0378">Hydrolase</keyword>
<comment type="catalytic activity">
    <reaction evidence="6">
        <text>P(1),P(4)-bis(5'-adenosyl) tetraphosphate + H2O = 2 ADP + 2 H(+)</text>
        <dbReference type="Rhea" id="RHEA:24252"/>
        <dbReference type="ChEBI" id="CHEBI:15377"/>
        <dbReference type="ChEBI" id="CHEBI:15378"/>
        <dbReference type="ChEBI" id="CHEBI:58141"/>
        <dbReference type="ChEBI" id="CHEBI:456216"/>
        <dbReference type="EC" id="3.6.1.41"/>
    </reaction>
</comment>
<evidence type="ECO:0000256" key="4">
    <source>
        <dbReference type="ARBA" id="ARBA00022801"/>
    </source>
</evidence>
<evidence type="ECO:0000256" key="6">
    <source>
        <dbReference type="ARBA" id="ARBA00049417"/>
    </source>
</evidence>
<dbReference type="Proteomes" id="UP000003240">
    <property type="component" value="Unassembled WGS sequence"/>
</dbReference>
<proteinExistence type="predicted"/>
<dbReference type="Pfam" id="PF01966">
    <property type="entry name" value="HD"/>
    <property type="match status" value="1"/>
</dbReference>
<evidence type="ECO:0000256" key="3">
    <source>
        <dbReference type="ARBA" id="ARBA00022741"/>
    </source>
</evidence>
<evidence type="ECO:0000313" key="9">
    <source>
        <dbReference type="Proteomes" id="UP000003240"/>
    </source>
</evidence>
<gene>
    <name evidence="8" type="ORF">ALO_08078</name>
</gene>
<evidence type="ECO:0000313" key="8">
    <source>
        <dbReference type="EMBL" id="EGO64443.1"/>
    </source>
</evidence>
<reference evidence="8 9" key="1">
    <citation type="journal article" date="2011" name="EMBO J.">
        <title>Structural diversity of bacterial flagellar motors.</title>
        <authorList>
            <person name="Chen S."/>
            <person name="Beeby M."/>
            <person name="Murphy G.E."/>
            <person name="Leadbetter J.R."/>
            <person name="Hendrixson D.R."/>
            <person name="Briegel A."/>
            <person name="Li Z."/>
            <person name="Shi J."/>
            <person name="Tocheva E.I."/>
            <person name="Muller A."/>
            <person name="Dobro M.J."/>
            <person name="Jensen G.J."/>
        </authorList>
    </citation>
    <scope>NUCLEOTIDE SEQUENCE [LARGE SCALE GENOMIC DNA]</scope>
    <source>
        <strain evidence="8 9">DSM 6540</strain>
    </source>
</reference>
<dbReference type="GO" id="GO:0046872">
    <property type="term" value="F:metal ion binding"/>
    <property type="evidence" value="ECO:0007669"/>
    <property type="project" value="UniProtKB-KW"/>
</dbReference>
<keyword evidence="2" id="KW-0479">Metal-binding</keyword>
<dbReference type="InterPro" id="IPR051094">
    <property type="entry name" value="Diverse_Catalytic_Enzymes"/>
</dbReference>
<dbReference type="PANTHER" id="PTHR35795:SF1">
    <property type="entry name" value="BIS(5'-NUCLEOSYL)-TETRAPHOSPHATASE, SYMMETRICAL"/>
    <property type="match status" value="1"/>
</dbReference>
<dbReference type="GO" id="GO:0000166">
    <property type="term" value="F:nucleotide binding"/>
    <property type="evidence" value="ECO:0007669"/>
    <property type="project" value="UniProtKB-KW"/>
</dbReference>
<evidence type="ECO:0000256" key="1">
    <source>
        <dbReference type="ARBA" id="ARBA00012506"/>
    </source>
</evidence>
<dbReference type="GO" id="GO:0008803">
    <property type="term" value="F:bis(5'-nucleosyl)-tetraphosphatase (symmetrical) activity"/>
    <property type="evidence" value="ECO:0007669"/>
    <property type="project" value="UniProtKB-EC"/>
</dbReference>
<dbReference type="InterPro" id="IPR005249">
    <property type="entry name" value="YqeK"/>
</dbReference>
<dbReference type="EC" id="3.6.1.41" evidence="1"/>
<protein>
    <recommendedName>
        <fullName evidence="1">bis(5'-nucleosyl)-tetraphosphatase (symmetrical)</fullName>
        <ecNumber evidence="1">3.6.1.41</ecNumber>
    </recommendedName>
</protein>
<keyword evidence="9" id="KW-1185">Reference proteome</keyword>